<keyword evidence="4" id="KW-1185">Reference proteome</keyword>
<organism evidence="3 4">
    <name type="scientific">Variovorax humicola</name>
    <dbReference type="NCBI Taxonomy" id="1769758"/>
    <lineage>
        <taxon>Bacteria</taxon>
        <taxon>Pseudomonadati</taxon>
        <taxon>Pseudomonadota</taxon>
        <taxon>Betaproteobacteria</taxon>
        <taxon>Burkholderiales</taxon>
        <taxon>Comamonadaceae</taxon>
        <taxon>Variovorax</taxon>
    </lineage>
</organism>
<name>A0ABU8W878_9BURK</name>
<comment type="caution">
    <text evidence="3">The sequence shown here is derived from an EMBL/GenBank/DDBJ whole genome shotgun (WGS) entry which is preliminary data.</text>
</comment>
<feature type="region of interest" description="Disordered" evidence="1">
    <location>
        <begin position="74"/>
        <end position="102"/>
    </location>
</feature>
<protein>
    <submittedName>
        <fullName evidence="3">Uncharacterized protein</fullName>
    </submittedName>
</protein>
<keyword evidence="2" id="KW-0732">Signal</keyword>
<evidence type="ECO:0000256" key="1">
    <source>
        <dbReference type="SAM" id="MobiDB-lite"/>
    </source>
</evidence>
<accession>A0ABU8W878</accession>
<evidence type="ECO:0000313" key="3">
    <source>
        <dbReference type="EMBL" id="MEJ8825577.1"/>
    </source>
</evidence>
<evidence type="ECO:0000313" key="4">
    <source>
        <dbReference type="Proteomes" id="UP001363010"/>
    </source>
</evidence>
<sequence length="102" mass="11586">MKKLTFAVAAAALLSLGAVGTVAQAQPSINAQVYLSPPVVVPAPPVYVPPARVYYAPPPPRRFYDRERAHRWDERHSYYRHDRDGDGVPNRYDRAPNNPYRR</sequence>
<evidence type="ECO:0000256" key="2">
    <source>
        <dbReference type="SAM" id="SignalP"/>
    </source>
</evidence>
<dbReference type="RefSeq" id="WP_340366605.1">
    <property type="nucleotide sequence ID" value="NZ_JBBKZV010000023.1"/>
</dbReference>
<feature type="signal peptide" evidence="2">
    <location>
        <begin position="1"/>
        <end position="25"/>
    </location>
</feature>
<proteinExistence type="predicted"/>
<dbReference type="Proteomes" id="UP001363010">
    <property type="component" value="Unassembled WGS sequence"/>
</dbReference>
<feature type="compositionally biased region" description="Basic and acidic residues" evidence="1">
    <location>
        <begin position="74"/>
        <end position="94"/>
    </location>
</feature>
<feature type="chain" id="PRO_5047417406" evidence="2">
    <location>
        <begin position="26"/>
        <end position="102"/>
    </location>
</feature>
<reference evidence="3 4" key="1">
    <citation type="submission" date="2024-03" db="EMBL/GenBank/DDBJ databases">
        <title>Novel species of the genus Variovorax.</title>
        <authorList>
            <person name="Liu Q."/>
            <person name="Xin Y.-H."/>
        </authorList>
    </citation>
    <scope>NUCLEOTIDE SEQUENCE [LARGE SCALE GENOMIC DNA]</scope>
    <source>
        <strain evidence="3 4">KACC 18501</strain>
    </source>
</reference>
<dbReference type="EMBL" id="JBBKZV010000023">
    <property type="protein sequence ID" value="MEJ8825577.1"/>
    <property type="molecule type" value="Genomic_DNA"/>
</dbReference>
<gene>
    <name evidence="3" type="ORF">WKW80_26720</name>
</gene>